<keyword evidence="3" id="KW-1185">Reference proteome</keyword>
<organism evidence="2 3">
    <name type="scientific">Microterricola viridarii</name>
    <dbReference type="NCBI Taxonomy" id="412690"/>
    <lineage>
        <taxon>Bacteria</taxon>
        <taxon>Bacillati</taxon>
        <taxon>Actinomycetota</taxon>
        <taxon>Actinomycetes</taxon>
        <taxon>Micrococcales</taxon>
        <taxon>Microbacteriaceae</taxon>
        <taxon>Microterricola</taxon>
    </lineage>
</organism>
<protein>
    <submittedName>
        <fullName evidence="2">Pyruvyltransferase</fullName>
    </submittedName>
</protein>
<dbReference type="STRING" id="412690.SAMN04489834_3482"/>
<feature type="domain" description="Polysaccharide pyruvyl transferase" evidence="1">
    <location>
        <begin position="74"/>
        <end position="201"/>
    </location>
</feature>
<dbReference type="AlphaFoldDB" id="A0A1H1ZJM8"/>
<dbReference type="InterPro" id="IPR007345">
    <property type="entry name" value="Polysacch_pyruvyl_Trfase"/>
</dbReference>
<name>A0A1H1ZJM8_9MICO</name>
<dbReference type="GO" id="GO:0016740">
    <property type="term" value="F:transferase activity"/>
    <property type="evidence" value="ECO:0007669"/>
    <property type="project" value="UniProtKB-KW"/>
</dbReference>
<gene>
    <name evidence="2" type="ORF">SAMN04489834_3482</name>
</gene>
<sequence>MSVEVVHWNPRRPLYRGRLARFGPRLNNFGDLLGPVIVKEMLKRAGVAQQKTGASHRLLAVGSILHLANEGDSIWGAGVNGKKLTSEYSFDKLDVRAVRGPLTQRILEDSGIAVPSVFGDPGLLVGQLWSRNELAATHGQCRFSVVPNFHDFHLSSQDAQTVDPRGQLWDVIGKIAASDLVVGSSLHGIVIAESLGIPARLVLSNTEPLFKYQDYYQGTGRTAFTPANSIAEALQLGGEPLPEWDPTPLRDAFPFDLWGTTTA</sequence>
<proteinExistence type="predicted"/>
<dbReference type="Proteomes" id="UP000181956">
    <property type="component" value="Chromosome I"/>
</dbReference>
<dbReference type="EMBL" id="LT629742">
    <property type="protein sequence ID" value="SDT33819.1"/>
    <property type="molecule type" value="Genomic_DNA"/>
</dbReference>
<evidence type="ECO:0000259" key="1">
    <source>
        <dbReference type="Pfam" id="PF04230"/>
    </source>
</evidence>
<evidence type="ECO:0000313" key="3">
    <source>
        <dbReference type="Proteomes" id="UP000181956"/>
    </source>
</evidence>
<evidence type="ECO:0000313" key="2">
    <source>
        <dbReference type="EMBL" id="SDT33819.1"/>
    </source>
</evidence>
<keyword evidence="2" id="KW-0808">Transferase</keyword>
<dbReference type="Pfam" id="PF04230">
    <property type="entry name" value="PS_pyruv_trans"/>
    <property type="match status" value="1"/>
</dbReference>
<accession>A0A1H1ZJM8</accession>
<reference evidence="3" key="1">
    <citation type="submission" date="2016-10" db="EMBL/GenBank/DDBJ databases">
        <authorList>
            <person name="Varghese N."/>
            <person name="Submissions S."/>
        </authorList>
    </citation>
    <scope>NUCLEOTIDE SEQUENCE [LARGE SCALE GENOMIC DNA]</scope>
    <source>
        <strain evidence="3">DSM 21772</strain>
    </source>
</reference>